<dbReference type="Proteomes" id="UP000242519">
    <property type="component" value="Unassembled WGS sequence"/>
</dbReference>
<proteinExistence type="predicted"/>
<name>A0A218Z9M4_9HELO</name>
<evidence type="ECO:0000313" key="1">
    <source>
        <dbReference type="EMBL" id="OWP04767.1"/>
    </source>
</evidence>
<dbReference type="EMBL" id="MZNU01000093">
    <property type="protein sequence ID" value="OWP04767.1"/>
    <property type="molecule type" value="Genomic_DNA"/>
</dbReference>
<evidence type="ECO:0000313" key="2">
    <source>
        <dbReference type="Proteomes" id="UP000242519"/>
    </source>
</evidence>
<dbReference type="InParanoid" id="A0A218Z9M4"/>
<comment type="caution">
    <text evidence="1">The sequence shown here is derived from an EMBL/GenBank/DDBJ whole genome shotgun (WGS) entry which is preliminary data.</text>
</comment>
<accession>A0A218Z9M4</accession>
<gene>
    <name evidence="1" type="ORF">B2J93_4049</name>
</gene>
<sequence>MASPILFGGRHLPEAEDCKGRVLIVVKMDGGNLESWPQRAEESHNVIMGTGTGTWFAPRLQLRGFTARSSSSGLGG</sequence>
<reference evidence="1 2" key="1">
    <citation type="submission" date="2017-04" db="EMBL/GenBank/DDBJ databases">
        <title>Draft genome sequence of Marssonina coronaria NL1: causal agent of apple blotch.</title>
        <authorList>
            <person name="Cheng Q."/>
        </authorList>
    </citation>
    <scope>NUCLEOTIDE SEQUENCE [LARGE SCALE GENOMIC DNA]</scope>
    <source>
        <strain evidence="1 2">NL1</strain>
    </source>
</reference>
<organism evidence="1 2">
    <name type="scientific">Diplocarpon coronariae</name>
    <dbReference type="NCBI Taxonomy" id="2795749"/>
    <lineage>
        <taxon>Eukaryota</taxon>
        <taxon>Fungi</taxon>
        <taxon>Dikarya</taxon>
        <taxon>Ascomycota</taxon>
        <taxon>Pezizomycotina</taxon>
        <taxon>Leotiomycetes</taxon>
        <taxon>Helotiales</taxon>
        <taxon>Drepanopezizaceae</taxon>
        <taxon>Diplocarpon</taxon>
    </lineage>
</organism>
<dbReference type="AlphaFoldDB" id="A0A218Z9M4"/>
<protein>
    <submittedName>
        <fullName evidence="1">C briggsae CBR-FMO-2 protein</fullName>
    </submittedName>
</protein>
<keyword evidence="2" id="KW-1185">Reference proteome</keyword>